<keyword evidence="8" id="KW-0698">rRNA processing</keyword>
<dbReference type="GO" id="GO:0000452">
    <property type="term" value="P:snoRNA guided rRNA 2'-O-methylation"/>
    <property type="evidence" value="ECO:0007669"/>
    <property type="project" value="UniProtKB-ARBA"/>
</dbReference>
<evidence type="ECO:0000256" key="25">
    <source>
        <dbReference type="SAM" id="MobiDB-lite"/>
    </source>
</evidence>
<feature type="transmembrane region" description="Helical" evidence="26">
    <location>
        <begin position="1057"/>
        <end position="1074"/>
    </location>
</feature>
<feature type="domain" description="MIR" evidence="27">
    <location>
        <begin position="850"/>
        <end position="908"/>
    </location>
</feature>
<organism evidence="28 29">
    <name type="scientific">Trametes cubensis</name>
    <dbReference type="NCBI Taxonomy" id="1111947"/>
    <lineage>
        <taxon>Eukaryota</taxon>
        <taxon>Fungi</taxon>
        <taxon>Dikarya</taxon>
        <taxon>Basidiomycota</taxon>
        <taxon>Agaricomycotina</taxon>
        <taxon>Agaricomycetes</taxon>
        <taxon>Polyporales</taxon>
        <taxon>Polyporaceae</taxon>
        <taxon>Trametes</taxon>
    </lineage>
</organism>
<dbReference type="Pfam" id="PF16192">
    <property type="entry name" value="PMT_4TMC"/>
    <property type="match status" value="1"/>
</dbReference>
<comment type="catalytic activity">
    <reaction evidence="23">
        <text>a di-trans,poly-cis-dolichyl beta-D-mannosyl phosphate + L-seryl-[protein] = 3-O-(alpha-D-mannosyl)-L-seryl-[protein] + a di-trans,poly-cis-dolichyl phosphate + H(+)</text>
        <dbReference type="Rhea" id="RHEA:17377"/>
        <dbReference type="Rhea" id="RHEA-COMP:9863"/>
        <dbReference type="Rhea" id="RHEA-COMP:13546"/>
        <dbReference type="Rhea" id="RHEA-COMP:19498"/>
        <dbReference type="Rhea" id="RHEA-COMP:19501"/>
        <dbReference type="ChEBI" id="CHEBI:15378"/>
        <dbReference type="ChEBI" id="CHEBI:29999"/>
        <dbReference type="ChEBI" id="CHEBI:57683"/>
        <dbReference type="ChEBI" id="CHEBI:58211"/>
        <dbReference type="ChEBI" id="CHEBI:137321"/>
        <dbReference type="EC" id="2.4.1.109"/>
    </reaction>
</comment>
<feature type="region of interest" description="Disordered" evidence="25">
    <location>
        <begin position="410"/>
        <end position="431"/>
    </location>
</feature>
<keyword evidence="19" id="KW-0539">Nucleus</keyword>
<dbReference type="NCBIfam" id="NF003276">
    <property type="entry name" value="PRK04266.1-2"/>
    <property type="match status" value="1"/>
</dbReference>
<dbReference type="InterPro" id="IPR000692">
    <property type="entry name" value="Fibrillarin"/>
</dbReference>
<evidence type="ECO:0000256" key="23">
    <source>
        <dbReference type="ARBA" id="ARBA00045102"/>
    </source>
</evidence>
<dbReference type="SMART" id="SM01206">
    <property type="entry name" value="Fibrillarin"/>
    <property type="match status" value="1"/>
</dbReference>
<comment type="similarity">
    <text evidence="5">Belongs to the methyltransferase superfamily. Fibrillarin family.</text>
</comment>
<dbReference type="Pfam" id="PF02815">
    <property type="entry name" value="MIR"/>
    <property type="match status" value="1"/>
</dbReference>
<evidence type="ECO:0000256" key="20">
    <source>
        <dbReference type="ARBA" id="ARBA00023274"/>
    </source>
</evidence>
<dbReference type="InterPro" id="IPR020813">
    <property type="entry name" value="Fibrillarin_CS"/>
</dbReference>
<evidence type="ECO:0000256" key="13">
    <source>
        <dbReference type="ARBA" id="ARBA00022692"/>
    </source>
</evidence>
<keyword evidence="20" id="KW-0687">Ribonucleoprotein</keyword>
<dbReference type="Gene3D" id="2.80.10.50">
    <property type="match status" value="1"/>
</dbReference>
<dbReference type="PROSITE" id="PS50919">
    <property type="entry name" value="MIR"/>
    <property type="match status" value="3"/>
</dbReference>
<evidence type="ECO:0000256" key="3">
    <source>
        <dbReference type="ARBA" id="ARBA00004922"/>
    </source>
</evidence>
<evidence type="ECO:0000256" key="7">
    <source>
        <dbReference type="ARBA" id="ARBA00015190"/>
    </source>
</evidence>
<comment type="caution">
    <text evidence="28">The sequence shown here is derived from an EMBL/GenBank/DDBJ whole genome shotgun (WGS) entry which is preliminary data.</text>
</comment>
<dbReference type="PANTHER" id="PTHR10050">
    <property type="entry name" value="DOLICHYL-PHOSPHATE-MANNOSE--PROTEIN MANNOSYLTRANSFERASE"/>
    <property type="match status" value="1"/>
</dbReference>
<dbReference type="InterPro" id="IPR003342">
    <property type="entry name" value="ArnT-like_N"/>
</dbReference>
<feature type="domain" description="MIR" evidence="27">
    <location>
        <begin position="717"/>
        <end position="771"/>
    </location>
</feature>
<keyword evidence="18 26" id="KW-0472">Membrane</keyword>
<protein>
    <recommendedName>
        <fullName evidence="7">rRNA 2'-O-methyltransferase fibrillarin</fullName>
        <ecNumber evidence="6">2.4.1.109</ecNumber>
    </recommendedName>
    <alternativeName>
        <fullName evidence="21">Histone-glutamine methyltransferase</fullName>
    </alternativeName>
</protein>
<evidence type="ECO:0000256" key="4">
    <source>
        <dbReference type="ARBA" id="ARBA00007222"/>
    </source>
</evidence>
<evidence type="ECO:0000259" key="27">
    <source>
        <dbReference type="PROSITE" id="PS50919"/>
    </source>
</evidence>
<sequence length="1130" mass="126142">MCAEPTGASGGRGGFGGGRGGGRGGPRGAPRGRGGPPGRGGRGGGRGGGVAKRGAGGRGGGRGAPRGRGGRGGGKPGARGGSNVILKPHRHKGVFIAEGKETLLVTKNLVPGEAVYGEKRISVEGSEEGTKVEYRVWNPFRSKLAAGILGGLDAIFIEPGKKVLYLGAASGTSVSHVADIVGPEGVVYAVEFSLRSGRDLIGMAKKRTNVIPIVEDARTPHRYRMLLSSVDVIFADVAQPDQARIVALNAEYFLKDGGHAVISIKASCIDSTVPAEAVFAREVDVLREHKFKPIEQVTLEPYERDHAMLSTSDTIALDLGPPFDDDPRSSSDFEEIAHPSAHNAYWSQSSPAHHTRDEELPLHYMSEEKARRRVTRGPGGNGGGLATQTVEQDLAYDAYDAEGKDVYSKMKASRGPISSGRPRRPPPPPPTTLREFFAQNLEHIPPIIYTLLSCWTRFHKIGKSDVVVWDEAHFGKFGSYYLKREFYFDVHPPLGKMLVGLAGLLAGYDGSFDFTSGATYPETVPYVAMRVMLATFGVAMVPLGWYTAVELGMSWMACHLVALMVLCDVAWLCISRFILLDSMLLFFTFTTVYCLAKFHNQQYRPFTVDWWVWLALTGWSIGCVCSVKWVGFFVTSLVGAYTIEDLWDKFGDLKMSARDQLRHWGARIACLIVLPILIYMASFKLHFMVLSHSGPGDAQMSSLFQANLEGNTFHENPLDVAIGSKVTLKNMGWGGGLLHSHVQTYPVGSEQQQVTCYHYKDENNDWVLLPRWDESPYDPEGPIRFLKDGDVIRLQHAPTTRNLHSHPIPAPVSKLNNEVSCYGNATVGDYQDYWVVEVVDDIHRGGKDKYDRIHSLTTRLRFRHQASGCYLRAANAILPQWGFKQIEVSCDKENNPKDVHTYWNVESHWNHRLPPGDVRYYKSPFLRDFWHLNVAMATSNNALIPDPDKEDILASKPLEWPFLHVGLRMCGWGDNQTKYYLIGTPIIWWGGTISLILGTLAALVYLMRQQRKYQDMEPREWDHFLYVGKIAMLGWLFHFVPFLIMGRVTYIHHYLPTLYFSVLMFGHLLDHFVFTSRRLSDRTKQIVFGVTVFAIVGTFWWFRGVAWGIDGPINEHWGLKWRSTWNIYNE</sequence>
<proteinExistence type="inferred from homology"/>
<comment type="similarity">
    <text evidence="4">Belongs to the glycosyltransferase 39 family.</text>
</comment>
<evidence type="ECO:0000256" key="2">
    <source>
        <dbReference type="ARBA" id="ARBA00004604"/>
    </source>
</evidence>
<comment type="catalytic activity">
    <reaction evidence="24">
        <text>L-glutaminyl-[histone H2A] + S-adenosyl-L-methionine = N(5)-methyl-L-glutaminyl-[histone H2A] + S-adenosyl-L-homocysteine + H(+)</text>
        <dbReference type="Rhea" id="RHEA:50904"/>
        <dbReference type="Rhea" id="RHEA-COMP:12837"/>
        <dbReference type="Rhea" id="RHEA-COMP:12839"/>
        <dbReference type="ChEBI" id="CHEBI:15378"/>
        <dbReference type="ChEBI" id="CHEBI:30011"/>
        <dbReference type="ChEBI" id="CHEBI:57856"/>
        <dbReference type="ChEBI" id="CHEBI:59789"/>
        <dbReference type="ChEBI" id="CHEBI:61891"/>
    </reaction>
</comment>
<keyword evidence="15" id="KW-0256">Endoplasmic reticulum</keyword>
<feature type="transmembrane region" description="Helical" evidence="26">
    <location>
        <begin position="1026"/>
        <end position="1045"/>
    </location>
</feature>
<feature type="transmembrane region" description="Helical" evidence="26">
    <location>
        <begin position="664"/>
        <end position="683"/>
    </location>
</feature>
<keyword evidence="14" id="KW-0677">Repeat</keyword>
<keyword evidence="10" id="KW-0328">Glycosyltransferase</keyword>
<dbReference type="GO" id="GO:0003723">
    <property type="term" value="F:RNA binding"/>
    <property type="evidence" value="ECO:0007669"/>
    <property type="project" value="UniProtKB-KW"/>
</dbReference>
<evidence type="ECO:0000256" key="21">
    <source>
        <dbReference type="ARBA" id="ARBA00032245"/>
    </source>
</evidence>
<keyword evidence="13 26" id="KW-0812">Transmembrane</keyword>
<evidence type="ECO:0000256" key="24">
    <source>
        <dbReference type="ARBA" id="ARBA00047568"/>
    </source>
</evidence>
<evidence type="ECO:0000313" key="28">
    <source>
        <dbReference type="EMBL" id="KAJ8480864.1"/>
    </source>
</evidence>
<evidence type="ECO:0000256" key="8">
    <source>
        <dbReference type="ARBA" id="ARBA00022552"/>
    </source>
</evidence>
<dbReference type="Pfam" id="PF01269">
    <property type="entry name" value="Fibrillarin"/>
    <property type="match status" value="1"/>
</dbReference>
<dbReference type="AlphaFoldDB" id="A0AAD7TS71"/>
<dbReference type="InterPro" id="IPR036300">
    <property type="entry name" value="MIR_dom_sf"/>
</dbReference>
<dbReference type="EMBL" id="JAPEVG010000152">
    <property type="protein sequence ID" value="KAJ8480864.1"/>
    <property type="molecule type" value="Genomic_DNA"/>
</dbReference>
<evidence type="ECO:0000256" key="26">
    <source>
        <dbReference type="SAM" id="Phobius"/>
    </source>
</evidence>
<keyword evidence="12" id="KW-0949">S-adenosyl-L-methionine</keyword>
<name>A0AAD7TS71_9APHY</name>
<evidence type="ECO:0000256" key="17">
    <source>
        <dbReference type="ARBA" id="ARBA00022989"/>
    </source>
</evidence>
<dbReference type="PRINTS" id="PR00052">
    <property type="entry name" value="FIBRILLARIN"/>
</dbReference>
<dbReference type="InterPro" id="IPR027005">
    <property type="entry name" value="PMT-like"/>
</dbReference>
<feature type="transmembrane region" description="Helical" evidence="26">
    <location>
        <begin position="552"/>
        <end position="571"/>
    </location>
</feature>
<reference evidence="28" key="1">
    <citation type="submission" date="2022-11" db="EMBL/GenBank/DDBJ databases">
        <title>Genome Sequence of Cubamyces cubensis.</title>
        <authorList>
            <person name="Buettner E."/>
        </authorList>
    </citation>
    <scope>NUCLEOTIDE SEQUENCE</scope>
    <source>
        <strain evidence="28">MPL-01</strain>
    </source>
</reference>
<comment type="subcellular location">
    <subcellularLocation>
        <location evidence="1">Endoplasmic reticulum membrane</location>
        <topology evidence="1">Multi-pass membrane protein</topology>
    </subcellularLocation>
    <subcellularLocation>
        <location evidence="2">Nucleus</location>
        <location evidence="2">Nucleolus</location>
    </subcellularLocation>
</comment>
<gene>
    <name evidence="28" type="ORF">ONZ51_g6374</name>
</gene>
<evidence type="ECO:0000256" key="16">
    <source>
        <dbReference type="ARBA" id="ARBA00022884"/>
    </source>
</evidence>
<dbReference type="Proteomes" id="UP001215151">
    <property type="component" value="Unassembled WGS sequence"/>
</dbReference>
<evidence type="ECO:0000313" key="29">
    <source>
        <dbReference type="Proteomes" id="UP001215151"/>
    </source>
</evidence>
<evidence type="ECO:0000256" key="11">
    <source>
        <dbReference type="ARBA" id="ARBA00022679"/>
    </source>
</evidence>
<dbReference type="InterPro" id="IPR032421">
    <property type="entry name" value="PMT_4TMC"/>
</dbReference>
<dbReference type="Gene3D" id="3.30.200.20">
    <property type="entry name" value="Phosphorylase Kinase, domain 1"/>
    <property type="match status" value="1"/>
</dbReference>
<evidence type="ECO:0000256" key="6">
    <source>
        <dbReference type="ARBA" id="ARBA00012839"/>
    </source>
</evidence>
<dbReference type="PROSITE" id="PS00566">
    <property type="entry name" value="FIBRILLARIN"/>
    <property type="match status" value="1"/>
</dbReference>
<dbReference type="EC" id="2.4.1.109" evidence="6"/>
<dbReference type="CDD" id="cd02440">
    <property type="entry name" value="AdoMet_MTases"/>
    <property type="match status" value="1"/>
</dbReference>
<evidence type="ECO:0000256" key="19">
    <source>
        <dbReference type="ARBA" id="ARBA00023242"/>
    </source>
</evidence>
<dbReference type="HAMAP" id="MF_00351">
    <property type="entry name" value="RNA_methyltransf_FlpA"/>
    <property type="match status" value="1"/>
</dbReference>
<dbReference type="PANTHER" id="PTHR10050:SF46">
    <property type="entry name" value="PROTEIN O-MANNOSYL-TRANSFERASE 2"/>
    <property type="match status" value="1"/>
</dbReference>
<evidence type="ECO:0000256" key="22">
    <source>
        <dbReference type="ARBA" id="ARBA00045085"/>
    </source>
</evidence>
<dbReference type="FunFam" id="3.30.200.20:FF:000056">
    <property type="entry name" value="Fibrillarin like 1"/>
    <property type="match status" value="1"/>
</dbReference>
<keyword evidence="16" id="KW-0694">RNA-binding</keyword>
<dbReference type="Pfam" id="PF02366">
    <property type="entry name" value="PMT"/>
    <property type="match status" value="1"/>
</dbReference>
<feature type="region of interest" description="Disordered" evidence="25">
    <location>
        <begin position="1"/>
        <end position="86"/>
    </location>
</feature>
<dbReference type="Gene3D" id="3.40.50.150">
    <property type="entry name" value="Vaccinia Virus protein VP39"/>
    <property type="match status" value="1"/>
</dbReference>
<dbReference type="FunFam" id="3.40.50.150:FF:000001">
    <property type="entry name" value="Fibrillarin like 1"/>
    <property type="match status" value="1"/>
</dbReference>
<evidence type="ECO:0000256" key="1">
    <source>
        <dbReference type="ARBA" id="ARBA00004477"/>
    </source>
</evidence>
<dbReference type="SUPFAM" id="SSF53335">
    <property type="entry name" value="S-adenosyl-L-methionine-dependent methyltransferases"/>
    <property type="match status" value="1"/>
</dbReference>
<dbReference type="SUPFAM" id="SSF82109">
    <property type="entry name" value="MIR domain"/>
    <property type="match status" value="1"/>
</dbReference>
<evidence type="ECO:0000256" key="14">
    <source>
        <dbReference type="ARBA" id="ARBA00022737"/>
    </source>
</evidence>
<accession>A0AAD7TS71</accession>
<dbReference type="InterPro" id="IPR029063">
    <property type="entry name" value="SAM-dependent_MTases_sf"/>
</dbReference>
<dbReference type="GO" id="GO:0008168">
    <property type="term" value="F:methyltransferase activity"/>
    <property type="evidence" value="ECO:0007669"/>
    <property type="project" value="UniProtKB-KW"/>
</dbReference>
<dbReference type="InterPro" id="IPR016093">
    <property type="entry name" value="MIR_motif"/>
</dbReference>
<feature type="transmembrane region" description="Helical" evidence="26">
    <location>
        <begin position="610"/>
        <end position="643"/>
    </location>
</feature>
<feature type="transmembrane region" description="Helical" evidence="26">
    <location>
        <begin position="986"/>
        <end position="1006"/>
    </location>
</feature>
<dbReference type="SMART" id="SM00472">
    <property type="entry name" value="MIR"/>
    <property type="match status" value="3"/>
</dbReference>
<dbReference type="FunFam" id="2.80.10.50:FF:000012">
    <property type="entry name" value="Protein O-mannosyl-transferase 1"/>
    <property type="match status" value="1"/>
</dbReference>
<evidence type="ECO:0000256" key="18">
    <source>
        <dbReference type="ARBA" id="ARBA00023136"/>
    </source>
</evidence>
<feature type="transmembrane region" description="Helical" evidence="26">
    <location>
        <begin position="578"/>
        <end position="598"/>
    </location>
</feature>
<feature type="compositionally biased region" description="Gly residues" evidence="25">
    <location>
        <begin position="8"/>
        <end position="80"/>
    </location>
</feature>
<evidence type="ECO:0000256" key="5">
    <source>
        <dbReference type="ARBA" id="ARBA00010632"/>
    </source>
</evidence>
<keyword evidence="9" id="KW-0489">Methyltransferase</keyword>
<keyword evidence="11" id="KW-0808">Transferase</keyword>
<dbReference type="GO" id="GO:0004169">
    <property type="term" value="F:dolichyl-phosphate-mannose-protein mannosyltransferase activity"/>
    <property type="evidence" value="ECO:0007669"/>
    <property type="project" value="UniProtKB-EC"/>
</dbReference>
<dbReference type="CDD" id="cd23284">
    <property type="entry name" value="beta-trefoil_MIR_PMT2-like"/>
    <property type="match status" value="1"/>
</dbReference>
<evidence type="ECO:0000256" key="10">
    <source>
        <dbReference type="ARBA" id="ARBA00022676"/>
    </source>
</evidence>
<dbReference type="GO" id="GO:0005789">
    <property type="term" value="C:endoplasmic reticulum membrane"/>
    <property type="evidence" value="ECO:0007669"/>
    <property type="project" value="UniProtKB-SubCell"/>
</dbReference>
<feature type="domain" description="MIR" evidence="27">
    <location>
        <begin position="783"/>
        <end position="839"/>
    </location>
</feature>
<comment type="catalytic activity">
    <reaction evidence="22">
        <text>a di-trans,poly-cis-dolichyl beta-D-mannosyl phosphate + L-threonyl-[protein] = 3-O-(alpha-D-mannosyl)-L-threonyl-[protein] + a di-trans,poly-cis-dolichyl phosphate + H(+)</text>
        <dbReference type="Rhea" id="RHEA:53396"/>
        <dbReference type="Rhea" id="RHEA-COMP:11060"/>
        <dbReference type="Rhea" id="RHEA-COMP:13547"/>
        <dbReference type="Rhea" id="RHEA-COMP:19498"/>
        <dbReference type="Rhea" id="RHEA-COMP:19501"/>
        <dbReference type="ChEBI" id="CHEBI:15378"/>
        <dbReference type="ChEBI" id="CHEBI:30013"/>
        <dbReference type="ChEBI" id="CHEBI:57683"/>
        <dbReference type="ChEBI" id="CHEBI:58211"/>
        <dbReference type="ChEBI" id="CHEBI:137323"/>
        <dbReference type="EC" id="2.4.1.109"/>
    </reaction>
</comment>
<dbReference type="GO" id="GO:0032040">
    <property type="term" value="C:small-subunit processome"/>
    <property type="evidence" value="ECO:0007669"/>
    <property type="project" value="UniProtKB-ARBA"/>
</dbReference>
<evidence type="ECO:0000256" key="15">
    <source>
        <dbReference type="ARBA" id="ARBA00022824"/>
    </source>
</evidence>
<evidence type="ECO:0000256" key="9">
    <source>
        <dbReference type="ARBA" id="ARBA00022603"/>
    </source>
</evidence>
<comment type="pathway">
    <text evidence="3">Protein modification; protein glycosylation.</text>
</comment>
<feature type="transmembrane region" description="Helical" evidence="26">
    <location>
        <begin position="1086"/>
        <end position="1102"/>
    </location>
</feature>
<keyword evidence="17 26" id="KW-1133">Transmembrane helix</keyword>
<keyword evidence="29" id="KW-1185">Reference proteome</keyword>
<evidence type="ECO:0000256" key="12">
    <source>
        <dbReference type="ARBA" id="ARBA00022691"/>
    </source>
</evidence>